<evidence type="ECO:0000256" key="5">
    <source>
        <dbReference type="SAM" id="MobiDB-lite"/>
    </source>
</evidence>
<feature type="compositionally biased region" description="Polar residues" evidence="5">
    <location>
        <begin position="1"/>
        <end position="12"/>
    </location>
</feature>
<proteinExistence type="predicted"/>
<dbReference type="PROSITE" id="PS00715">
    <property type="entry name" value="SIGMA70_1"/>
    <property type="match status" value="1"/>
</dbReference>
<accession>A0A9D1N182</accession>
<evidence type="ECO:0000259" key="6">
    <source>
        <dbReference type="PROSITE" id="PS00715"/>
    </source>
</evidence>
<dbReference type="Pfam" id="PF04542">
    <property type="entry name" value="Sigma70_r2"/>
    <property type="match status" value="1"/>
</dbReference>
<evidence type="ECO:0000256" key="2">
    <source>
        <dbReference type="ARBA" id="ARBA00023082"/>
    </source>
</evidence>
<evidence type="ECO:0000256" key="3">
    <source>
        <dbReference type="ARBA" id="ARBA00023125"/>
    </source>
</evidence>
<dbReference type="Proteomes" id="UP000886748">
    <property type="component" value="Unassembled WGS sequence"/>
</dbReference>
<dbReference type="Pfam" id="PF04545">
    <property type="entry name" value="Sigma70_r4"/>
    <property type="match status" value="1"/>
</dbReference>
<dbReference type="Pfam" id="PF04539">
    <property type="entry name" value="Sigma70_r3"/>
    <property type="match status" value="1"/>
</dbReference>
<comment type="caution">
    <text evidence="7">The sequence shown here is derived from an EMBL/GenBank/DDBJ whole genome shotgun (WGS) entry which is preliminary data.</text>
</comment>
<feature type="region of interest" description="Disordered" evidence="5">
    <location>
        <begin position="1"/>
        <end position="26"/>
    </location>
</feature>
<dbReference type="Gene3D" id="1.10.10.10">
    <property type="entry name" value="Winged helix-like DNA-binding domain superfamily/Winged helix DNA-binding domain"/>
    <property type="match status" value="2"/>
</dbReference>
<dbReference type="Pfam" id="PF00140">
    <property type="entry name" value="Sigma70_r1_2"/>
    <property type="match status" value="1"/>
</dbReference>
<name>A0A9D1N182_9CLOT</name>
<dbReference type="InterPro" id="IPR007624">
    <property type="entry name" value="RNA_pol_sigma70_r3"/>
</dbReference>
<dbReference type="EMBL" id="DVOD01000050">
    <property type="protein sequence ID" value="HIU92808.1"/>
    <property type="molecule type" value="Genomic_DNA"/>
</dbReference>
<dbReference type="CDD" id="cd06171">
    <property type="entry name" value="Sigma70_r4"/>
    <property type="match status" value="1"/>
</dbReference>
<reference evidence="7" key="2">
    <citation type="journal article" date="2021" name="PeerJ">
        <title>Extensive microbial diversity within the chicken gut microbiome revealed by metagenomics and culture.</title>
        <authorList>
            <person name="Gilroy R."/>
            <person name="Ravi A."/>
            <person name="Getino M."/>
            <person name="Pursley I."/>
            <person name="Horton D.L."/>
            <person name="Alikhan N.F."/>
            <person name="Baker D."/>
            <person name="Gharbi K."/>
            <person name="Hall N."/>
            <person name="Watson M."/>
            <person name="Adriaenssens E.M."/>
            <person name="Foster-Nyarko E."/>
            <person name="Jarju S."/>
            <person name="Secka A."/>
            <person name="Antonio M."/>
            <person name="Oren A."/>
            <person name="Chaudhuri R.R."/>
            <person name="La Ragione R."/>
            <person name="Hildebrand F."/>
            <person name="Pallen M.J."/>
        </authorList>
    </citation>
    <scope>NUCLEOTIDE SEQUENCE</scope>
    <source>
        <strain evidence="7">CHK154-7741</strain>
    </source>
</reference>
<dbReference type="SUPFAM" id="SSF88946">
    <property type="entry name" value="Sigma2 domain of RNA polymerase sigma factors"/>
    <property type="match status" value="1"/>
</dbReference>
<keyword evidence="2" id="KW-0731">Sigma factor</keyword>
<dbReference type="GO" id="GO:0003677">
    <property type="term" value="F:DNA binding"/>
    <property type="evidence" value="ECO:0007669"/>
    <property type="project" value="UniProtKB-KW"/>
</dbReference>
<dbReference type="NCBIfam" id="TIGR02937">
    <property type="entry name" value="sigma70-ECF"/>
    <property type="match status" value="1"/>
</dbReference>
<evidence type="ECO:0000313" key="7">
    <source>
        <dbReference type="EMBL" id="HIU92808.1"/>
    </source>
</evidence>
<dbReference type="AlphaFoldDB" id="A0A9D1N182"/>
<dbReference type="InterPro" id="IPR000943">
    <property type="entry name" value="RNA_pol_sigma70"/>
</dbReference>
<keyword evidence="4" id="KW-0804">Transcription</keyword>
<keyword evidence="1" id="KW-0805">Transcription regulation</keyword>
<feature type="domain" description="RNA polymerase sigma-70" evidence="6">
    <location>
        <begin position="99"/>
        <end position="112"/>
    </location>
</feature>
<evidence type="ECO:0000313" key="8">
    <source>
        <dbReference type="Proteomes" id="UP000886748"/>
    </source>
</evidence>
<dbReference type="SUPFAM" id="SSF88659">
    <property type="entry name" value="Sigma3 and sigma4 domains of RNA polymerase sigma factors"/>
    <property type="match status" value="2"/>
</dbReference>
<dbReference type="PANTHER" id="PTHR30603">
    <property type="entry name" value="RNA POLYMERASE SIGMA FACTOR RPO"/>
    <property type="match status" value="1"/>
</dbReference>
<protein>
    <submittedName>
        <fullName evidence="7">RNA polymerase sigma factor RpoD/SigA</fullName>
    </submittedName>
</protein>
<dbReference type="InterPro" id="IPR050239">
    <property type="entry name" value="Sigma-70_RNA_pol_init_factors"/>
</dbReference>
<dbReference type="InterPro" id="IPR007627">
    <property type="entry name" value="RNA_pol_sigma70_r2"/>
</dbReference>
<sequence>MSQNSFNVSSKTLKAASTKPHSHNIIPCDSDDSLNNYIRKISSIAVLSPEEEKQIAQIAKEGSEKDSLKAKQQLVQANLKLVVNIARKTVQVSHLPMIDLIQEGNLGLMVAVEKFDYKLGYRFSTYAAWWIKQAIFKAISEQSHCVKIPVYIQETLSKFSKVKSSLEQKYNTQVKNEDVAKTMNISAEKIDMFLGAYTKSISMDSAYELNSGNEVTLSDILEDPNASVYADAEYENLKKDIETVVSKLKEREQAVVKMRFGLGEWSKTTLEEIGKLYGVTKECIRQTEARALKKLRDLTETNNLLTAYMY</sequence>
<dbReference type="GO" id="GO:0016987">
    <property type="term" value="F:sigma factor activity"/>
    <property type="evidence" value="ECO:0007669"/>
    <property type="project" value="UniProtKB-KW"/>
</dbReference>
<dbReference type="InterPro" id="IPR007630">
    <property type="entry name" value="RNA_pol_sigma70_r4"/>
</dbReference>
<dbReference type="InterPro" id="IPR013325">
    <property type="entry name" value="RNA_pol_sigma_r2"/>
</dbReference>
<evidence type="ECO:0000256" key="4">
    <source>
        <dbReference type="ARBA" id="ARBA00023163"/>
    </source>
</evidence>
<dbReference type="InterPro" id="IPR014284">
    <property type="entry name" value="RNA_pol_sigma-70_dom"/>
</dbReference>
<dbReference type="InterPro" id="IPR036388">
    <property type="entry name" value="WH-like_DNA-bd_sf"/>
</dbReference>
<dbReference type="InterPro" id="IPR013324">
    <property type="entry name" value="RNA_pol_sigma_r3/r4-like"/>
</dbReference>
<keyword evidence="3" id="KW-0238">DNA-binding</keyword>
<dbReference type="GO" id="GO:0006352">
    <property type="term" value="P:DNA-templated transcription initiation"/>
    <property type="evidence" value="ECO:0007669"/>
    <property type="project" value="InterPro"/>
</dbReference>
<organism evidence="7 8">
    <name type="scientific">Candidatus Limenecus avicola</name>
    <dbReference type="NCBI Taxonomy" id="2840847"/>
    <lineage>
        <taxon>Bacteria</taxon>
        <taxon>Bacillati</taxon>
        <taxon>Bacillota</taxon>
        <taxon>Clostridia</taxon>
        <taxon>Eubacteriales</taxon>
        <taxon>Clostridiaceae</taxon>
        <taxon>Clostridiaceae incertae sedis</taxon>
        <taxon>Candidatus Limenecus</taxon>
    </lineage>
</organism>
<dbReference type="InterPro" id="IPR009042">
    <property type="entry name" value="RNA_pol_sigma70_r1_2"/>
</dbReference>
<evidence type="ECO:0000256" key="1">
    <source>
        <dbReference type="ARBA" id="ARBA00023015"/>
    </source>
</evidence>
<dbReference type="PANTHER" id="PTHR30603:SF47">
    <property type="entry name" value="RNA POLYMERASE SIGMA FACTOR SIGD, CHLOROPLASTIC"/>
    <property type="match status" value="1"/>
</dbReference>
<reference evidence="7" key="1">
    <citation type="submission" date="2020-10" db="EMBL/GenBank/DDBJ databases">
        <authorList>
            <person name="Gilroy R."/>
        </authorList>
    </citation>
    <scope>NUCLEOTIDE SEQUENCE</scope>
    <source>
        <strain evidence="7">CHK154-7741</strain>
    </source>
</reference>
<dbReference type="Gene3D" id="1.10.601.10">
    <property type="entry name" value="RNA Polymerase Primary Sigma Factor"/>
    <property type="match status" value="1"/>
</dbReference>
<gene>
    <name evidence="7" type="ORF">IAD26_06720</name>
</gene>
<dbReference type="PRINTS" id="PR00046">
    <property type="entry name" value="SIGMA70FCT"/>
</dbReference>